<name>A0ABD0ZGX8_CARAN</name>
<accession>A0ABD0ZGX8</accession>
<evidence type="ECO:0000313" key="2">
    <source>
        <dbReference type="EMBL" id="KAL1188085.1"/>
    </source>
</evidence>
<feature type="domain" description="E3 ubiquitin-protein ligase ARIH1-like UBA-like" evidence="1">
    <location>
        <begin position="1"/>
        <end position="29"/>
    </location>
</feature>
<keyword evidence="3" id="KW-1185">Reference proteome</keyword>
<organism evidence="2 3">
    <name type="scientific">Cardamine amara subsp. amara</name>
    <dbReference type="NCBI Taxonomy" id="228776"/>
    <lineage>
        <taxon>Eukaryota</taxon>
        <taxon>Viridiplantae</taxon>
        <taxon>Streptophyta</taxon>
        <taxon>Embryophyta</taxon>
        <taxon>Tracheophyta</taxon>
        <taxon>Spermatophyta</taxon>
        <taxon>Magnoliopsida</taxon>
        <taxon>eudicotyledons</taxon>
        <taxon>Gunneridae</taxon>
        <taxon>Pentapetalae</taxon>
        <taxon>rosids</taxon>
        <taxon>malvids</taxon>
        <taxon>Brassicales</taxon>
        <taxon>Brassicaceae</taxon>
        <taxon>Cardamineae</taxon>
        <taxon>Cardamine</taxon>
    </lineage>
</organism>
<dbReference type="AlphaFoldDB" id="A0ABD0ZGX8"/>
<dbReference type="EMBL" id="JBANAX010000931">
    <property type="protein sequence ID" value="KAL1188085.1"/>
    <property type="molecule type" value="Genomic_DNA"/>
</dbReference>
<gene>
    <name evidence="2" type="ORF">V5N11_003120</name>
</gene>
<dbReference type="Pfam" id="PF21235">
    <property type="entry name" value="UBA_ARI1"/>
    <property type="match status" value="1"/>
</dbReference>
<sequence>MMKEINQISEIFSVPKSDTTVILIHLRWNSYNASDLLGDDNKEKFLAELGLVQVFNLNKNKSNSSPADHETTVCDGNQRDLIADSRVFWRTCENKRAWRQSNLYYHKKRSSHDLHKKLDSL</sequence>
<comment type="caution">
    <text evidence="2">The sequence shown here is derived from an EMBL/GenBank/DDBJ whole genome shotgun (WGS) entry which is preliminary data.</text>
</comment>
<evidence type="ECO:0000313" key="3">
    <source>
        <dbReference type="Proteomes" id="UP001558713"/>
    </source>
</evidence>
<proteinExistence type="predicted"/>
<evidence type="ECO:0000259" key="1">
    <source>
        <dbReference type="Pfam" id="PF21235"/>
    </source>
</evidence>
<protein>
    <submittedName>
        <fullName evidence="2">E3 ubiquitin-protein ligase ARI16</fullName>
    </submittedName>
</protein>
<reference evidence="2 3" key="1">
    <citation type="submission" date="2024-04" db="EMBL/GenBank/DDBJ databases">
        <title>Genome assembly C_amara_ONT_v2.</title>
        <authorList>
            <person name="Yant L."/>
            <person name="Moore C."/>
            <person name="Slenker M."/>
        </authorList>
    </citation>
    <scope>NUCLEOTIDE SEQUENCE [LARGE SCALE GENOMIC DNA]</scope>
    <source>
        <tissue evidence="2">Leaf</tissue>
    </source>
</reference>
<dbReference type="Proteomes" id="UP001558713">
    <property type="component" value="Unassembled WGS sequence"/>
</dbReference>
<dbReference type="InterPro" id="IPR048962">
    <property type="entry name" value="ARIH1-like_UBL"/>
</dbReference>